<evidence type="ECO:0000313" key="3">
    <source>
        <dbReference type="Proteomes" id="UP000189935"/>
    </source>
</evidence>
<evidence type="ECO:0008006" key="4">
    <source>
        <dbReference type="Google" id="ProtNLM"/>
    </source>
</evidence>
<organism evidence="2 3">
    <name type="scientific">Bradyrhizobium lablabi</name>
    <dbReference type="NCBI Taxonomy" id="722472"/>
    <lineage>
        <taxon>Bacteria</taxon>
        <taxon>Pseudomonadati</taxon>
        <taxon>Pseudomonadota</taxon>
        <taxon>Alphaproteobacteria</taxon>
        <taxon>Hyphomicrobiales</taxon>
        <taxon>Nitrobacteraceae</taxon>
        <taxon>Bradyrhizobium</taxon>
    </lineage>
</organism>
<accession>A0A1M6UQX3</accession>
<gene>
    <name evidence="2" type="ORF">SAMN05444159_4000</name>
</gene>
<name>A0A1M6UQX3_9BRAD</name>
<dbReference type="EMBL" id="LT670844">
    <property type="protein sequence ID" value="SHK71585.1"/>
    <property type="molecule type" value="Genomic_DNA"/>
</dbReference>
<evidence type="ECO:0000313" key="2">
    <source>
        <dbReference type="EMBL" id="SHK71585.1"/>
    </source>
</evidence>
<dbReference type="Proteomes" id="UP000189935">
    <property type="component" value="Chromosome I"/>
</dbReference>
<reference evidence="2 3" key="1">
    <citation type="submission" date="2016-11" db="EMBL/GenBank/DDBJ databases">
        <authorList>
            <person name="Jaros S."/>
            <person name="Januszkiewicz K."/>
            <person name="Wedrychowicz H."/>
        </authorList>
    </citation>
    <scope>NUCLEOTIDE SEQUENCE [LARGE SCALE GENOMIC DNA]</scope>
    <source>
        <strain evidence="2 3">GAS499</strain>
    </source>
</reference>
<dbReference type="RefSeq" id="WP_079540655.1">
    <property type="nucleotide sequence ID" value="NZ_LT670844.1"/>
</dbReference>
<sequence>MVDDTPEATTSPPEPARAKRAPPTIDLEASEVSGETRDAGGDTPNTGDDAKNMGDDVKPEPVSRDARAVISPSVISPWVIAPVSGAVAAALVIGVAWMLGWPAPAPPGAPQAAAIDDLAARVASVESKIGKPATPDPAVTGRVEALEKSVAALRGEFAGLRAQSEKLATALNDAKATPREAAAAVDLSAINERIAQIERATRAQSAEIAQEGAKPADDMPLRRVVAAALLDVLVRIGDPYPAALAAAKSLTDNPDALKPLDGFAASGVPSANALSRELLTLVPKLTPPAPESTTGAGLVDRLQAGAAKLVRIERTDTVGTDRGAVVARVTAAALRNDFNEARRELNTLAAPDRAAAQAWLDKADARDAALATSRKFAADAMAALAKPAP</sequence>
<protein>
    <recommendedName>
        <fullName evidence="4">Inner membrane protein</fullName>
    </recommendedName>
</protein>
<dbReference type="OrthoDB" id="8441668at2"/>
<evidence type="ECO:0000256" key="1">
    <source>
        <dbReference type="SAM" id="MobiDB-lite"/>
    </source>
</evidence>
<feature type="region of interest" description="Disordered" evidence="1">
    <location>
        <begin position="1"/>
        <end position="63"/>
    </location>
</feature>
<dbReference type="AlphaFoldDB" id="A0A1M6UQX3"/>
<proteinExistence type="predicted"/>
<feature type="compositionally biased region" description="Basic and acidic residues" evidence="1">
    <location>
        <begin position="48"/>
        <end position="63"/>
    </location>
</feature>